<dbReference type="SUPFAM" id="SSF53448">
    <property type="entry name" value="Nucleotide-diphospho-sugar transferases"/>
    <property type="match status" value="1"/>
</dbReference>
<keyword evidence="3" id="KW-0808">Transferase</keyword>
<keyword evidence="4 9" id="KW-0812">Transmembrane</keyword>
<feature type="transmembrane region" description="Helical" evidence="9">
    <location>
        <begin position="828"/>
        <end position="847"/>
    </location>
</feature>
<evidence type="ECO:0000256" key="6">
    <source>
        <dbReference type="ARBA" id="ARBA00023136"/>
    </source>
</evidence>
<dbReference type="Proteomes" id="UP001227230">
    <property type="component" value="Chromosome 12"/>
</dbReference>
<proteinExistence type="predicted"/>
<accession>A0ABY9CVZ0</accession>
<dbReference type="PANTHER" id="PTHR13301">
    <property type="entry name" value="X-BOX TRANSCRIPTION FACTOR-RELATED"/>
    <property type="match status" value="1"/>
</dbReference>
<reference evidence="10 11" key="1">
    <citation type="journal article" date="2023" name="Hortic Res">
        <title>The complete reference genome for grapevine (Vitis vinifera L.) genetics and breeding.</title>
        <authorList>
            <person name="Shi X."/>
            <person name="Cao S."/>
            <person name="Wang X."/>
            <person name="Huang S."/>
            <person name="Wang Y."/>
            <person name="Liu Z."/>
            <person name="Liu W."/>
            <person name="Leng X."/>
            <person name="Peng Y."/>
            <person name="Wang N."/>
            <person name="Wang Y."/>
            <person name="Ma Z."/>
            <person name="Xu X."/>
            <person name="Zhang F."/>
            <person name="Xue H."/>
            <person name="Zhong H."/>
            <person name="Wang Y."/>
            <person name="Zhang K."/>
            <person name="Velt A."/>
            <person name="Avia K."/>
            <person name="Holtgrawe D."/>
            <person name="Grimplet J."/>
            <person name="Matus J.T."/>
            <person name="Ware D."/>
            <person name="Wu X."/>
            <person name="Wang H."/>
            <person name="Liu C."/>
            <person name="Fang Y."/>
            <person name="Rustenholz C."/>
            <person name="Cheng Z."/>
            <person name="Xiao H."/>
            <person name="Zhou Y."/>
        </authorList>
    </citation>
    <scope>NUCLEOTIDE SEQUENCE [LARGE SCALE GENOMIC DNA]</scope>
    <source>
        <strain evidence="11">cv. Pinot noir / PN40024</strain>
        <tissue evidence="10">Leaf</tissue>
    </source>
</reference>
<evidence type="ECO:0000256" key="9">
    <source>
        <dbReference type="SAM" id="Phobius"/>
    </source>
</evidence>
<keyword evidence="2" id="KW-0328">Glycosyltransferase</keyword>
<evidence type="ECO:0000313" key="11">
    <source>
        <dbReference type="Proteomes" id="UP001227230"/>
    </source>
</evidence>
<dbReference type="Gene3D" id="3.90.550.10">
    <property type="entry name" value="Spore Coat Polysaccharide Biosynthesis Protein SpsA, Chain A"/>
    <property type="match status" value="1"/>
</dbReference>
<organism evidence="10 11">
    <name type="scientific">Vitis vinifera</name>
    <name type="common">Grape</name>
    <dbReference type="NCBI Taxonomy" id="29760"/>
    <lineage>
        <taxon>Eukaryota</taxon>
        <taxon>Viridiplantae</taxon>
        <taxon>Streptophyta</taxon>
        <taxon>Embryophyta</taxon>
        <taxon>Tracheophyta</taxon>
        <taxon>Spermatophyta</taxon>
        <taxon>Magnoliopsida</taxon>
        <taxon>eudicotyledons</taxon>
        <taxon>Gunneridae</taxon>
        <taxon>Pentapetalae</taxon>
        <taxon>rosids</taxon>
        <taxon>Vitales</taxon>
        <taxon>Vitaceae</taxon>
        <taxon>Viteae</taxon>
        <taxon>Vitis</taxon>
    </lineage>
</organism>
<feature type="transmembrane region" description="Helical" evidence="9">
    <location>
        <begin position="917"/>
        <end position="935"/>
    </location>
</feature>
<dbReference type="InterPro" id="IPR005150">
    <property type="entry name" value="Cellulose_synth"/>
</dbReference>
<feature type="transmembrane region" description="Helical" evidence="9">
    <location>
        <begin position="882"/>
        <end position="905"/>
    </location>
</feature>
<feature type="transmembrane region" description="Helical" evidence="9">
    <location>
        <begin position="21"/>
        <end position="39"/>
    </location>
</feature>
<dbReference type="InterPro" id="IPR029044">
    <property type="entry name" value="Nucleotide-diphossugar_trans"/>
</dbReference>
<keyword evidence="8" id="KW-0175">Coiled coil</keyword>
<protein>
    <recommendedName>
        <fullName evidence="12">Cellulose synthase-like protein H1</fullName>
    </recommendedName>
</protein>
<evidence type="ECO:0008006" key="12">
    <source>
        <dbReference type="Google" id="ProtNLM"/>
    </source>
</evidence>
<keyword evidence="7" id="KW-0961">Cell wall biogenesis/degradation</keyword>
<keyword evidence="6 9" id="KW-0472">Membrane</keyword>
<evidence type="ECO:0000256" key="7">
    <source>
        <dbReference type="ARBA" id="ARBA00023316"/>
    </source>
</evidence>
<dbReference type="EMBL" id="CP126659">
    <property type="protein sequence ID" value="WJZ99348.1"/>
    <property type="molecule type" value="Genomic_DNA"/>
</dbReference>
<dbReference type="Pfam" id="PF03552">
    <property type="entry name" value="Cellulose_synt"/>
    <property type="match status" value="4"/>
</dbReference>
<evidence type="ECO:0000256" key="2">
    <source>
        <dbReference type="ARBA" id="ARBA00022676"/>
    </source>
</evidence>
<sequence length="966" mass="109398">MAAPISPLYEKIPQKNTLHRALEFTIFFLLLSLLAYRLLSLKNNGFAWLIAFLCESWFTFLWVLNLSSKWNPVSYITYPERLLQCYQVDELPPVDMFVTTTDPMLEPPIITVNTVLSLLALDYPANKLSCYVSDDGASRLTFYSLLEASKFAKLWVPFCKKYGIQTRAPFRYFSTELVSSNDNSMEFLQEYRKIKERYEELGQKIEGATLKSMPYELSSAEFVAFSNVERENHPTIIKTRVSGVMTNAPFMRNVDCDMYANNPQIFHHAMCLLLGSKNEQDCSSKWNPVSYKTYPERLLQCYRVDELPPVDMFVTAADPMLEPPIITVNTVLSLLAVDYPANKLSCYVSDDGASPLTFFALLEASKFAKLWVPFCKKYCIQPRAPFRYFSRELLPSHGNSMEFLQEYRKIKEEYEELRRRIEDETLKSISNELSTAEFVAFSNIKRGSHPTIIKVILENKESRSDGLPHLVYVSREKHPKHPHHYKAGAMNVLTRVSGAMTNAPFMLNVDCDMYANNPQIFHHSMCLLLSSKNEQDCGFVQTPQSFYDGLKDDPFGNQFGVLYKYVASGIAGLQGPHYSGTGCFHRRKVIYGLWPDGRMEFKGRIGKLTDERLEKTFGNSKEFTKTAARILSGLSGVSDCPYDLSNRVEAAHQIASCSYEYGANWGTKIGWLYGTTTEDILTGMRIHARGWKSTDCRPDPPAFLGCAPSGGPAALIQQKRWATGLLEVLFSKNSPFIITFTAKLQFRQCLAYMWILSWGLRPIPELYYLALPAYCIMAGSHFLPNVQDPAVLIPISLFVSYNFHTLLEYWGAGYSIRACWNNLRMWRITAVTAWLFGFLSVILKLLGLSETVFEVTKKDQSTTPGEGSDKDAGRFTFDGSLIFVPATTLLLVHLMALVTALLGLFDHVEIESRIGEIICSVWVVLCFSPFLKGLFGKGKYGIPKSTICKSAALAFLFFACTITVRK</sequence>
<evidence type="ECO:0000256" key="3">
    <source>
        <dbReference type="ARBA" id="ARBA00022679"/>
    </source>
</evidence>
<evidence type="ECO:0000256" key="1">
    <source>
        <dbReference type="ARBA" id="ARBA00004127"/>
    </source>
</evidence>
<keyword evidence="5 9" id="KW-1133">Transmembrane helix</keyword>
<evidence type="ECO:0000256" key="5">
    <source>
        <dbReference type="ARBA" id="ARBA00022989"/>
    </source>
</evidence>
<evidence type="ECO:0000256" key="8">
    <source>
        <dbReference type="SAM" id="Coils"/>
    </source>
</evidence>
<evidence type="ECO:0000256" key="4">
    <source>
        <dbReference type="ARBA" id="ARBA00022692"/>
    </source>
</evidence>
<evidence type="ECO:0000313" key="10">
    <source>
        <dbReference type="EMBL" id="WJZ99348.1"/>
    </source>
</evidence>
<keyword evidence="11" id="KW-1185">Reference proteome</keyword>
<gene>
    <name evidence="10" type="ORF">VitviT2T_017799</name>
</gene>
<name>A0ABY9CVZ0_VITVI</name>
<comment type="subcellular location">
    <subcellularLocation>
        <location evidence="1">Endomembrane system</location>
        <topology evidence="1">Multi-pass membrane protein</topology>
    </subcellularLocation>
</comment>
<feature type="coiled-coil region" evidence="8">
    <location>
        <begin position="400"/>
        <end position="427"/>
    </location>
</feature>
<feature type="transmembrane region" description="Helical" evidence="9">
    <location>
        <begin position="45"/>
        <end position="64"/>
    </location>
</feature>